<dbReference type="InterPro" id="IPR028096">
    <property type="entry name" value="EfeO_Cupredoxin"/>
</dbReference>
<keyword evidence="1" id="KW-1133">Transmembrane helix</keyword>
<dbReference type="Pfam" id="PF13473">
    <property type="entry name" value="Cupredoxin_1"/>
    <property type="match status" value="1"/>
</dbReference>
<dbReference type="EMBL" id="CAKMMF010000018">
    <property type="protein sequence ID" value="CAH1210786.1"/>
    <property type="molecule type" value="Genomic_DNA"/>
</dbReference>
<keyword evidence="1" id="KW-0812">Transmembrane</keyword>
<dbReference type="Proteomes" id="UP000838686">
    <property type="component" value="Unassembled WGS sequence"/>
</dbReference>
<name>A0ABN8GJQ9_9BACL</name>
<organism evidence="3 4">
    <name type="scientific">Paenibacillus plantiphilus</name>
    <dbReference type="NCBI Taxonomy" id="2905650"/>
    <lineage>
        <taxon>Bacteria</taxon>
        <taxon>Bacillati</taxon>
        <taxon>Bacillota</taxon>
        <taxon>Bacilli</taxon>
        <taxon>Bacillales</taxon>
        <taxon>Paenibacillaceae</taxon>
        <taxon>Paenibacillus</taxon>
    </lineage>
</organism>
<keyword evidence="1" id="KW-0472">Membrane</keyword>
<dbReference type="Gene3D" id="2.60.40.420">
    <property type="entry name" value="Cupredoxins - blue copper proteins"/>
    <property type="match status" value="1"/>
</dbReference>
<evidence type="ECO:0000313" key="4">
    <source>
        <dbReference type="Proteomes" id="UP000838686"/>
    </source>
</evidence>
<feature type="transmembrane region" description="Helical" evidence="1">
    <location>
        <begin position="12"/>
        <end position="32"/>
    </location>
</feature>
<reference evidence="3" key="1">
    <citation type="submission" date="2022-01" db="EMBL/GenBank/DDBJ databases">
        <authorList>
            <person name="Criscuolo A."/>
        </authorList>
    </citation>
    <scope>NUCLEOTIDE SEQUENCE</scope>
    <source>
        <strain evidence="3">CIP111893</strain>
    </source>
</reference>
<keyword evidence="4" id="KW-1185">Reference proteome</keyword>
<gene>
    <name evidence="3" type="ORF">PAECIP111893_03280</name>
</gene>
<dbReference type="SUPFAM" id="SSF49503">
    <property type="entry name" value="Cupredoxins"/>
    <property type="match status" value="1"/>
</dbReference>
<evidence type="ECO:0000256" key="1">
    <source>
        <dbReference type="SAM" id="Phobius"/>
    </source>
</evidence>
<feature type="domain" description="EfeO-type cupredoxin-like" evidence="2">
    <location>
        <begin position="54"/>
        <end position="133"/>
    </location>
</feature>
<dbReference type="RefSeq" id="WP_236343618.1">
    <property type="nucleotide sequence ID" value="NZ_CAKMMF010000018.1"/>
</dbReference>
<evidence type="ECO:0000259" key="2">
    <source>
        <dbReference type="Pfam" id="PF13473"/>
    </source>
</evidence>
<comment type="caution">
    <text evidence="3">The sequence shown here is derived from an EMBL/GenBank/DDBJ whole genome shotgun (WGS) entry which is preliminary data.</text>
</comment>
<accession>A0ABN8GJQ9</accession>
<sequence length="148" mass="16373">MSKIFVVTKKQIRLFAAIILIVLIAAACLKWNQSREAIGASQEPRVFHLVTGEFKTTTKEGRQFEVYRWDPGTIVVNAGDPVELRIAGVNGQSHPFVIEGLDVKGEVVKGKTTVVRFTAERKGTYPILCLTHDTMENSGPMVGYIVVQ</sequence>
<protein>
    <recommendedName>
        <fullName evidence="2">EfeO-type cupredoxin-like domain-containing protein</fullName>
    </recommendedName>
</protein>
<dbReference type="PROSITE" id="PS51257">
    <property type="entry name" value="PROKAR_LIPOPROTEIN"/>
    <property type="match status" value="1"/>
</dbReference>
<proteinExistence type="predicted"/>
<dbReference type="InterPro" id="IPR008972">
    <property type="entry name" value="Cupredoxin"/>
</dbReference>
<evidence type="ECO:0000313" key="3">
    <source>
        <dbReference type="EMBL" id="CAH1210786.1"/>
    </source>
</evidence>